<proteinExistence type="predicted"/>
<keyword evidence="2" id="KW-1185">Reference proteome</keyword>
<dbReference type="EMBL" id="CALSDN010000008">
    <property type="protein sequence ID" value="CAH6722212.1"/>
    <property type="molecule type" value="Genomic_DNA"/>
</dbReference>
<evidence type="ECO:0000313" key="1">
    <source>
        <dbReference type="EMBL" id="CAH6722212.1"/>
    </source>
</evidence>
<comment type="caution">
    <text evidence="1">The sequence shown here is derived from an EMBL/GenBank/DDBJ whole genome shotgun (WGS) entry which is preliminary data.</text>
</comment>
<protein>
    <submittedName>
        <fullName evidence="1">MICOS subunit Mic26p</fullName>
    </submittedName>
</protein>
<name>A0ACA9YC78_9ASCO</name>
<dbReference type="Proteomes" id="UP001152531">
    <property type="component" value="Unassembled WGS sequence"/>
</dbReference>
<evidence type="ECO:0000313" key="2">
    <source>
        <dbReference type="Proteomes" id="UP001152531"/>
    </source>
</evidence>
<accession>A0ACA9YC78</accession>
<gene>
    <name evidence="1" type="ORF">CLIB1444_08S04390</name>
</gene>
<sequence>MARNFYEDEEIKPVEGQKIVNGVLVDSPQSVQSVFKSVRQSIYNVYSSSVDYVNSGYDKYHKTERSVTTTVSELHDKNEDLVPNGIYVIVGALSGTVMSRQRGILSKITFPVIMGLVSFKYFLPQTFNSTKNFVWKLEKKTVPEIAHQQENLYNKSSQLIDTIETTADKSSQSISSSIDSLRTNIKKYTGLNLDDEATKK</sequence>
<reference evidence="1" key="1">
    <citation type="submission" date="2022-06" db="EMBL/GenBank/DDBJ databases">
        <authorList>
            <person name="Legras J.-L."/>
            <person name="Devillers H."/>
            <person name="Grondin C."/>
        </authorList>
    </citation>
    <scope>NUCLEOTIDE SEQUENCE</scope>
    <source>
        <strain evidence="1">CLIB 1444</strain>
    </source>
</reference>
<organism evidence="1 2">
    <name type="scientific">[Candida] jaroonii</name>
    <dbReference type="NCBI Taxonomy" id="467808"/>
    <lineage>
        <taxon>Eukaryota</taxon>
        <taxon>Fungi</taxon>
        <taxon>Dikarya</taxon>
        <taxon>Ascomycota</taxon>
        <taxon>Saccharomycotina</taxon>
        <taxon>Pichiomycetes</taxon>
        <taxon>Debaryomycetaceae</taxon>
        <taxon>Yamadazyma</taxon>
    </lineage>
</organism>